<dbReference type="SUPFAM" id="SSF51735">
    <property type="entry name" value="NAD(P)-binding Rossmann-fold domains"/>
    <property type="match status" value="1"/>
</dbReference>
<dbReference type="Gene3D" id="3.30.70.1450">
    <property type="entry name" value="Regulator of K+ conductance, C-terminal domain"/>
    <property type="match status" value="1"/>
</dbReference>
<feature type="transmembrane region" description="Helical" evidence="2">
    <location>
        <begin position="63"/>
        <end position="88"/>
    </location>
</feature>
<sequence length="338" mass="38465">MQTAFFRRIFFFVFVLFLLLLVGTVGYMSLEGWHWFDALYMSVIVVTTLGFQEIHPLSAGGRFFTILYSLGGIIVFVGILSLLGVQIIESYLSIDNRRKRMLRELFMIRQHYIVCGCGKVGKHVIETLLRNKKRFVGIDIDPKNFERLKQEYTLENNWLLEGDATDEDVLLQAGIDRATAIFCCVRDDIKNLFIAMSAKQLNPHIKIATYVIDEKNIRKFQQIGVDEIISGDFLIGRHLASTMLNEHFLSFVGELESSPEESVFVGEVVIEPDSFLIGKSLRDADIYQNVGLLVFAIRRGSTTFYNPHPGNTILESGDKLVVFGEREKIQALDKYVNG</sequence>
<keyword evidence="7" id="KW-1185">Reference proteome</keyword>
<dbReference type="InterPro" id="IPR050721">
    <property type="entry name" value="Trk_Ktr_HKT_K-transport"/>
</dbReference>
<feature type="domain" description="RCK C-terminal" evidence="3">
    <location>
        <begin position="267"/>
        <end position="336"/>
    </location>
</feature>
<dbReference type="InterPro" id="IPR006037">
    <property type="entry name" value="RCK_C"/>
</dbReference>
<feature type="domain" description="Potassium channel" evidence="5">
    <location>
        <begin position="15"/>
        <end position="87"/>
    </location>
</feature>
<dbReference type="Pfam" id="PF02080">
    <property type="entry name" value="TrkA_C"/>
    <property type="match status" value="1"/>
</dbReference>
<dbReference type="Pfam" id="PF02254">
    <property type="entry name" value="TrkA_N"/>
    <property type="match status" value="1"/>
</dbReference>
<dbReference type="PANTHER" id="PTHR43833">
    <property type="entry name" value="POTASSIUM CHANNEL PROTEIN 2-RELATED-RELATED"/>
    <property type="match status" value="1"/>
</dbReference>
<keyword evidence="6" id="KW-0406">Ion transport</keyword>
<dbReference type="Gene3D" id="1.10.287.70">
    <property type="match status" value="1"/>
</dbReference>
<evidence type="ECO:0000259" key="5">
    <source>
        <dbReference type="Pfam" id="PF07885"/>
    </source>
</evidence>
<dbReference type="InterPro" id="IPR013099">
    <property type="entry name" value="K_chnl_dom"/>
</dbReference>
<accession>A0AAX3BBW8</accession>
<dbReference type="PANTHER" id="PTHR43833:SF9">
    <property type="entry name" value="POTASSIUM CHANNEL PROTEIN YUGO-RELATED"/>
    <property type="match status" value="1"/>
</dbReference>
<dbReference type="EMBL" id="CP073355">
    <property type="protein sequence ID" value="URA09573.1"/>
    <property type="molecule type" value="Genomic_DNA"/>
</dbReference>
<dbReference type="AlphaFoldDB" id="A0AAX3BBW8"/>
<gene>
    <name evidence="6" type="ORF">KDW03_08765</name>
</gene>
<dbReference type="InterPro" id="IPR036721">
    <property type="entry name" value="RCK_C_sf"/>
</dbReference>
<dbReference type="GO" id="GO:0006813">
    <property type="term" value="P:potassium ion transport"/>
    <property type="evidence" value="ECO:0007669"/>
    <property type="project" value="InterPro"/>
</dbReference>
<keyword evidence="6" id="KW-0407">Ion channel</keyword>
<dbReference type="Proteomes" id="UP001056539">
    <property type="component" value="Chromosome"/>
</dbReference>
<name>A0AAX3BBW8_9SPIR</name>
<reference evidence="6" key="2">
    <citation type="submission" date="2022-06" db="EMBL/GenBank/DDBJ databases">
        <title>Thermospira aquatica gen. nov., sp. nov.</title>
        <authorList>
            <person name="Ben Ali Gam Z."/>
            <person name="Labat M."/>
        </authorList>
    </citation>
    <scope>NUCLEOTIDE SEQUENCE</scope>
    <source>
        <strain evidence="6">F1F22</strain>
    </source>
</reference>
<keyword evidence="2" id="KW-0812">Transmembrane</keyword>
<keyword evidence="2" id="KW-0472">Membrane</keyword>
<evidence type="ECO:0000313" key="6">
    <source>
        <dbReference type="EMBL" id="URA09573.1"/>
    </source>
</evidence>
<comment type="subcellular location">
    <subcellularLocation>
        <location evidence="1">Cell membrane</location>
        <topology evidence="1">Multi-pass membrane protein</topology>
    </subcellularLocation>
</comment>
<evidence type="ECO:0000256" key="2">
    <source>
        <dbReference type="SAM" id="Phobius"/>
    </source>
</evidence>
<dbReference type="GO" id="GO:0008324">
    <property type="term" value="F:monoatomic cation transmembrane transporter activity"/>
    <property type="evidence" value="ECO:0007669"/>
    <property type="project" value="InterPro"/>
</dbReference>
<dbReference type="InterPro" id="IPR003148">
    <property type="entry name" value="RCK_N"/>
</dbReference>
<dbReference type="RefSeq" id="WP_271434707.1">
    <property type="nucleotide sequence ID" value="NZ_CP073355.1"/>
</dbReference>
<dbReference type="Pfam" id="PF07885">
    <property type="entry name" value="Ion_trans_2"/>
    <property type="match status" value="1"/>
</dbReference>
<keyword evidence="2" id="KW-1133">Transmembrane helix</keyword>
<organism evidence="6 7">
    <name type="scientific">Thermospira aquatica</name>
    <dbReference type="NCBI Taxonomy" id="2828656"/>
    <lineage>
        <taxon>Bacteria</taxon>
        <taxon>Pseudomonadati</taxon>
        <taxon>Spirochaetota</taxon>
        <taxon>Spirochaetia</taxon>
        <taxon>Brevinematales</taxon>
        <taxon>Thermospiraceae</taxon>
        <taxon>Thermospira</taxon>
    </lineage>
</organism>
<keyword evidence="6" id="KW-0813">Transport</keyword>
<dbReference type="SUPFAM" id="SSF81324">
    <property type="entry name" value="Voltage-gated potassium channels"/>
    <property type="match status" value="1"/>
</dbReference>
<evidence type="ECO:0000313" key="7">
    <source>
        <dbReference type="Proteomes" id="UP001056539"/>
    </source>
</evidence>
<feature type="domain" description="RCK N-terminal" evidence="4">
    <location>
        <begin position="112"/>
        <end position="230"/>
    </location>
</feature>
<feature type="transmembrane region" description="Helical" evidence="2">
    <location>
        <begin position="33"/>
        <end position="51"/>
    </location>
</feature>
<evidence type="ECO:0000256" key="1">
    <source>
        <dbReference type="ARBA" id="ARBA00004651"/>
    </source>
</evidence>
<dbReference type="Gene3D" id="3.40.50.720">
    <property type="entry name" value="NAD(P)-binding Rossmann-like Domain"/>
    <property type="match status" value="1"/>
</dbReference>
<proteinExistence type="predicted"/>
<evidence type="ECO:0000259" key="3">
    <source>
        <dbReference type="Pfam" id="PF02080"/>
    </source>
</evidence>
<dbReference type="GO" id="GO:0005886">
    <property type="term" value="C:plasma membrane"/>
    <property type="evidence" value="ECO:0007669"/>
    <property type="project" value="UniProtKB-SubCell"/>
</dbReference>
<dbReference type="SUPFAM" id="SSF116726">
    <property type="entry name" value="TrkA C-terminal domain-like"/>
    <property type="match status" value="1"/>
</dbReference>
<feature type="transmembrane region" description="Helical" evidence="2">
    <location>
        <begin position="9"/>
        <end position="27"/>
    </location>
</feature>
<evidence type="ECO:0000259" key="4">
    <source>
        <dbReference type="Pfam" id="PF02254"/>
    </source>
</evidence>
<protein>
    <submittedName>
        <fullName evidence="6">Potassium channel protein</fullName>
    </submittedName>
</protein>
<reference evidence="6" key="1">
    <citation type="submission" date="2021-04" db="EMBL/GenBank/DDBJ databases">
        <authorList>
            <person name="Postec A."/>
        </authorList>
    </citation>
    <scope>NUCLEOTIDE SEQUENCE</scope>
    <source>
        <strain evidence="6">F1F22</strain>
    </source>
</reference>
<dbReference type="InterPro" id="IPR036291">
    <property type="entry name" value="NAD(P)-bd_dom_sf"/>
</dbReference>
<dbReference type="KEGG" id="taqu:KDW03_08765"/>